<dbReference type="Proteomes" id="UP001189429">
    <property type="component" value="Unassembled WGS sequence"/>
</dbReference>
<dbReference type="EMBL" id="CAUYUJ010021375">
    <property type="protein sequence ID" value="CAK0904222.1"/>
    <property type="molecule type" value="Genomic_DNA"/>
</dbReference>
<evidence type="ECO:0000313" key="3">
    <source>
        <dbReference type="Proteomes" id="UP001189429"/>
    </source>
</evidence>
<name>A0ABN9XVU9_9DINO</name>
<accession>A0ABN9XVU9</accession>
<feature type="region of interest" description="Disordered" evidence="1">
    <location>
        <begin position="79"/>
        <end position="104"/>
    </location>
</feature>
<reference evidence="2" key="1">
    <citation type="submission" date="2023-10" db="EMBL/GenBank/DDBJ databases">
        <authorList>
            <person name="Chen Y."/>
            <person name="Shah S."/>
            <person name="Dougan E. K."/>
            <person name="Thang M."/>
            <person name="Chan C."/>
        </authorList>
    </citation>
    <scope>NUCLEOTIDE SEQUENCE [LARGE SCALE GENOMIC DNA]</scope>
</reference>
<evidence type="ECO:0000256" key="1">
    <source>
        <dbReference type="SAM" id="MobiDB-lite"/>
    </source>
</evidence>
<gene>
    <name evidence="2" type="ORF">PCOR1329_LOCUS80327</name>
</gene>
<comment type="caution">
    <text evidence="2">The sequence shown here is derived from an EMBL/GenBank/DDBJ whole genome shotgun (WGS) entry which is preliminary data.</text>
</comment>
<evidence type="ECO:0000313" key="2">
    <source>
        <dbReference type="EMBL" id="CAK0904222.1"/>
    </source>
</evidence>
<proteinExistence type="predicted"/>
<organism evidence="2 3">
    <name type="scientific">Prorocentrum cordatum</name>
    <dbReference type="NCBI Taxonomy" id="2364126"/>
    <lineage>
        <taxon>Eukaryota</taxon>
        <taxon>Sar</taxon>
        <taxon>Alveolata</taxon>
        <taxon>Dinophyceae</taxon>
        <taxon>Prorocentrales</taxon>
        <taxon>Prorocentraceae</taxon>
        <taxon>Prorocentrum</taxon>
    </lineage>
</organism>
<keyword evidence="3" id="KW-1185">Reference proteome</keyword>
<protein>
    <submittedName>
        <fullName evidence="2">Uncharacterized protein</fullName>
    </submittedName>
</protein>
<sequence length="165" mass="18916">MVFKSKIASCVQGGMQLLHGQDRLFEKAWRKFAVKEEERLDIECEAERQHQAGKLLRRARRDENVPKNLSDDEVLEWPPEDLQRSRGRATKSLAGTWMSPSATSPSRRLTSFSWTRLLLGQTRGSSVAPRCQCWSTMSSTSIRVRPQGSPHCLRLRPLQPRRLSD</sequence>